<evidence type="ECO:0000313" key="2">
    <source>
        <dbReference type="EMBL" id="TFF76508.1"/>
    </source>
</evidence>
<evidence type="ECO:0000313" key="4">
    <source>
        <dbReference type="Proteomes" id="UP000297720"/>
    </source>
</evidence>
<accession>A0A5F0KBE7</accession>
<feature type="transmembrane region" description="Helical" evidence="1">
    <location>
        <begin position="49"/>
        <end position="72"/>
    </location>
</feature>
<organism evidence="3 5">
    <name type="scientific">Aeromonas taiwanensis</name>
    <dbReference type="NCBI Taxonomy" id="633417"/>
    <lineage>
        <taxon>Bacteria</taxon>
        <taxon>Pseudomonadati</taxon>
        <taxon>Pseudomonadota</taxon>
        <taxon>Gammaproteobacteria</taxon>
        <taxon>Aeromonadales</taxon>
        <taxon>Aeromonadaceae</taxon>
        <taxon>Aeromonas</taxon>
    </lineage>
</organism>
<evidence type="ECO:0000313" key="5">
    <source>
        <dbReference type="Proteomes" id="UP000297914"/>
    </source>
</evidence>
<keyword evidence="1" id="KW-1133">Transmembrane helix</keyword>
<evidence type="ECO:0000313" key="3">
    <source>
        <dbReference type="EMBL" id="TFF80956.1"/>
    </source>
</evidence>
<gene>
    <name evidence="2" type="ORF">DRM93_09390</name>
    <name evidence="3" type="ORF">DRM94_09390</name>
</gene>
<sequence>MAAVGANSTFSQTSILLQGSMYAAAFIFILFVAYACYQGLGTDKVTYYGMFKAIITAVVLSALILLIVKAIVH</sequence>
<dbReference type="Proteomes" id="UP000297720">
    <property type="component" value="Unassembled WGS sequence"/>
</dbReference>
<reference evidence="3 5" key="1">
    <citation type="submission" date="2018-06" db="EMBL/GenBank/DDBJ databases">
        <title>Occurrence of a novel blaKPC-2- and qnrS2- harbouring IncP6 plasmid from Aeromonas taiwanensis isolates recovered from the river sediments.</title>
        <authorList>
            <person name="Zheng B."/>
            <person name="Yu X."/>
            <person name="Xiao Y."/>
        </authorList>
    </citation>
    <scope>NUCLEOTIDE SEQUENCE [LARGE SCALE GENOMIC DNA]</scope>
    <source>
        <strain evidence="2 4">1713</strain>
        <strain evidence="3 5">198</strain>
    </source>
</reference>
<keyword evidence="1" id="KW-0812">Transmembrane</keyword>
<keyword evidence="4" id="KW-1185">Reference proteome</keyword>
<dbReference type="EMBL" id="QORK01000017">
    <property type="protein sequence ID" value="TFF80956.1"/>
    <property type="molecule type" value="Genomic_DNA"/>
</dbReference>
<feature type="transmembrane region" description="Helical" evidence="1">
    <location>
        <begin position="15"/>
        <end position="37"/>
    </location>
</feature>
<keyword evidence="1" id="KW-0472">Membrane</keyword>
<evidence type="ECO:0008006" key="6">
    <source>
        <dbReference type="Google" id="ProtNLM"/>
    </source>
</evidence>
<protein>
    <recommendedName>
        <fullName evidence="6">DUF3262 family protein</fullName>
    </recommendedName>
</protein>
<dbReference type="AlphaFoldDB" id="A0A5F0KBE7"/>
<comment type="caution">
    <text evidence="3">The sequence shown here is derived from an EMBL/GenBank/DDBJ whole genome shotgun (WGS) entry which is preliminary data.</text>
</comment>
<proteinExistence type="predicted"/>
<name>A0A5F0KBE7_9GAMM</name>
<evidence type="ECO:0000256" key="1">
    <source>
        <dbReference type="SAM" id="Phobius"/>
    </source>
</evidence>
<dbReference type="EMBL" id="QORL01000017">
    <property type="protein sequence ID" value="TFF76508.1"/>
    <property type="molecule type" value="Genomic_DNA"/>
</dbReference>
<dbReference type="Proteomes" id="UP000297914">
    <property type="component" value="Unassembled WGS sequence"/>
</dbReference>